<feature type="region of interest" description="Disordered" evidence="1">
    <location>
        <begin position="447"/>
        <end position="487"/>
    </location>
</feature>
<feature type="compositionally biased region" description="Low complexity" evidence="1">
    <location>
        <begin position="474"/>
        <end position="487"/>
    </location>
</feature>
<keyword evidence="2" id="KW-0812">Transmembrane</keyword>
<dbReference type="InterPro" id="IPR036859">
    <property type="entry name" value="CAP-Gly_dom_sf"/>
</dbReference>
<feature type="transmembrane region" description="Helical" evidence="2">
    <location>
        <begin position="1027"/>
        <end position="1047"/>
    </location>
</feature>
<feature type="region of interest" description="Disordered" evidence="1">
    <location>
        <begin position="846"/>
        <end position="932"/>
    </location>
</feature>
<sequence>MTKTSWELLDPITVLPDGGMPAMDGIVAFLDHPENPTKVGVRLTGSSIGLGDHSGSVDGIDYFECPLNSGLFCTPDQLEVRTLSRIEQLRLKRELAAGQLDMSKGGSMMMAAAGYGDSNISSKQVIRSSMIGHGGLPPSITNHHQAIVPQQDQPQSISLNGLSPTALARLQQINPGYMDPNVTPVSSSTAPAAPAAAADDPPLTVPEEDDEDDEMLVSDHEDEEGENYDDAAEEEYLQINRQHISRLQQRKEEIKQRKLELQKGKARGDNSNGESSNNEAAPPPLTDEGQTAAVVTPSKRGGGETTTTTTATTTTTSNDTSMEESSSSEPPLSRLEQLKLKKRQLETTPATATTPTSATTTQSSTVNSIVSMAAAATAQEQAAAPGEEASEQVPWPFPATSREVPPNTTTIVPGAESQQAQPVPVPALATATEEPLSRLELLKLKKRQLEEAGPPAAPAPKAPKTTTLDSTARTSPRPVAVAASPISPTPPTATLILPASMSMDRGAPPPVINRGGVRSQPPKPKPAELSVQIMNSSTKRFKEVPLKISNDINLYSAVYDHQSVKQANVRKWGTSFVQQVKEKKSEIRCRVLLLSNPPPELANEPNKSMPMELSVDQLKVTTTELLWNQYKDNFHAGRSKVQMLLRCQPINGNGQEKEEEEVQDSSNKKLFTDQEEEEEGEPTAAEDSAPAPKEEEREIQIPAHFDRSSITSIASQLGDVKHQLRIKVINERTRYFKDLLVETSPQINLYEAIYNNPAVKEAKVRKWNSSIVEQVRSGMAEIVCQICTIPNGKPEHLVKHGALTIEQLKECSTTELYTRYAMDHYDLENDQSLIQLVLKCQQTKTPVASNQASKPKPQGPLVTPTKLADSLPPVTPQAEASRGNPATETAPIVSQQTHPRTSPTEASQSSLSSMERKPTNSPYAKAASAALPMHNTQTTFSDLLRHEQQQQQAILSPNSVVMTPDRDPELGLGRIAEPIETKVDAGVQTAIEMTTPVRDNRHPSPQQRMQQQRPMTFAEKLQEVDPYWWLAIIFILAAAFFAALFLGPIS</sequence>
<reference evidence="4" key="1">
    <citation type="submission" date="2023-08" db="EMBL/GenBank/DDBJ databases">
        <authorList>
            <person name="Audoor S."/>
            <person name="Bilcke G."/>
        </authorList>
    </citation>
    <scope>NUCLEOTIDE SEQUENCE</scope>
</reference>
<feature type="domain" description="CAP-Gly" evidence="3">
    <location>
        <begin position="39"/>
        <end position="74"/>
    </location>
</feature>
<dbReference type="SMART" id="SM01052">
    <property type="entry name" value="CAP_GLY"/>
    <property type="match status" value="1"/>
</dbReference>
<feature type="compositionally biased region" description="Low complexity" evidence="1">
    <location>
        <begin position="346"/>
        <end position="364"/>
    </location>
</feature>
<protein>
    <recommendedName>
        <fullName evidence="3">CAP-Gly domain-containing protein</fullName>
    </recommendedName>
</protein>
<feature type="compositionally biased region" description="Low complexity" evidence="1">
    <location>
        <begin position="376"/>
        <end position="387"/>
    </location>
</feature>
<feature type="region of interest" description="Disordered" evidence="1">
    <location>
        <begin position="258"/>
        <end position="364"/>
    </location>
</feature>
<dbReference type="Gene3D" id="2.30.30.190">
    <property type="entry name" value="CAP Gly-rich-like domain"/>
    <property type="match status" value="1"/>
</dbReference>
<feature type="compositionally biased region" description="Low complexity" evidence="1">
    <location>
        <begin position="182"/>
        <end position="202"/>
    </location>
</feature>
<name>A0AAD2G1S7_9STRA</name>
<keyword evidence="5" id="KW-1185">Reference proteome</keyword>
<evidence type="ECO:0000259" key="3">
    <source>
        <dbReference type="PROSITE" id="PS50245"/>
    </source>
</evidence>
<evidence type="ECO:0000313" key="5">
    <source>
        <dbReference type="Proteomes" id="UP001295423"/>
    </source>
</evidence>
<feature type="region of interest" description="Disordered" evidence="1">
    <location>
        <begin position="376"/>
        <end position="424"/>
    </location>
</feature>
<keyword evidence="2" id="KW-0472">Membrane</keyword>
<gene>
    <name evidence="4" type="ORF">CYCCA115_LOCUS18295</name>
</gene>
<feature type="region of interest" description="Disordered" evidence="1">
    <location>
        <begin position="178"/>
        <end position="228"/>
    </location>
</feature>
<keyword evidence="2" id="KW-1133">Transmembrane helix</keyword>
<dbReference type="InterPro" id="IPR000938">
    <property type="entry name" value="CAP-Gly_domain"/>
</dbReference>
<feature type="compositionally biased region" description="Basic and acidic residues" evidence="1">
    <location>
        <begin position="336"/>
        <end position="345"/>
    </location>
</feature>
<feature type="compositionally biased region" description="Low complexity" evidence="1">
    <location>
        <begin position="305"/>
        <end position="329"/>
    </location>
</feature>
<feature type="compositionally biased region" description="Low complexity" evidence="1">
    <location>
        <begin position="270"/>
        <end position="279"/>
    </location>
</feature>
<organism evidence="4 5">
    <name type="scientific">Cylindrotheca closterium</name>
    <dbReference type="NCBI Taxonomy" id="2856"/>
    <lineage>
        <taxon>Eukaryota</taxon>
        <taxon>Sar</taxon>
        <taxon>Stramenopiles</taxon>
        <taxon>Ochrophyta</taxon>
        <taxon>Bacillariophyta</taxon>
        <taxon>Bacillariophyceae</taxon>
        <taxon>Bacillariophycidae</taxon>
        <taxon>Bacillariales</taxon>
        <taxon>Bacillariaceae</taxon>
        <taxon>Cylindrotheca</taxon>
    </lineage>
</organism>
<dbReference type="Pfam" id="PF01302">
    <property type="entry name" value="CAP_GLY"/>
    <property type="match status" value="1"/>
</dbReference>
<evidence type="ECO:0000256" key="1">
    <source>
        <dbReference type="SAM" id="MobiDB-lite"/>
    </source>
</evidence>
<feature type="compositionally biased region" description="Polar residues" evidence="1">
    <location>
        <begin position="884"/>
        <end position="913"/>
    </location>
</feature>
<feature type="region of interest" description="Disordered" evidence="1">
    <location>
        <begin position="652"/>
        <end position="696"/>
    </location>
</feature>
<dbReference type="Proteomes" id="UP001295423">
    <property type="component" value="Unassembled WGS sequence"/>
</dbReference>
<dbReference type="EMBL" id="CAKOGP040002025">
    <property type="protein sequence ID" value="CAJ1959876.1"/>
    <property type="molecule type" value="Genomic_DNA"/>
</dbReference>
<evidence type="ECO:0000313" key="4">
    <source>
        <dbReference type="EMBL" id="CAJ1959876.1"/>
    </source>
</evidence>
<evidence type="ECO:0000256" key="2">
    <source>
        <dbReference type="SAM" id="Phobius"/>
    </source>
</evidence>
<accession>A0AAD2G1S7</accession>
<comment type="caution">
    <text evidence="4">The sequence shown here is derived from an EMBL/GenBank/DDBJ whole genome shotgun (WGS) entry which is preliminary data.</text>
</comment>
<proteinExistence type="predicted"/>
<dbReference type="PROSITE" id="PS50245">
    <property type="entry name" value="CAP_GLY_2"/>
    <property type="match status" value="1"/>
</dbReference>
<dbReference type="SUPFAM" id="SSF74924">
    <property type="entry name" value="Cap-Gly domain"/>
    <property type="match status" value="1"/>
</dbReference>
<feature type="compositionally biased region" description="Basic and acidic residues" evidence="1">
    <location>
        <begin position="258"/>
        <end position="268"/>
    </location>
</feature>
<feature type="compositionally biased region" description="Acidic residues" evidence="1">
    <location>
        <begin position="206"/>
        <end position="228"/>
    </location>
</feature>
<dbReference type="AlphaFoldDB" id="A0AAD2G1S7"/>
<feature type="compositionally biased region" description="Polar residues" evidence="1">
    <location>
        <begin position="406"/>
        <end position="421"/>
    </location>
</feature>